<sequence length="55" mass="6398">MEVTQNVLRWGGKKNNHKKKSWITFSVCSTPTLIKSLGVSKKRRIGNSERDYCRM</sequence>
<dbReference type="EMBL" id="KK718540">
    <property type="protein sequence ID" value="KFO57464.1"/>
    <property type="molecule type" value="Genomic_DNA"/>
</dbReference>
<proteinExistence type="predicted"/>
<dbReference type="Proteomes" id="UP000052976">
    <property type="component" value="Unassembled WGS sequence"/>
</dbReference>
<dbReference type="AlphaFoldDB" id="A0A091EM51"/>
<protein>
    <submittedName>
        <fullName evidence="1">Uncharacterized protein</fullName>
    </submittedName>
</protein>
<organism evidence="1 2">
    <name type="scientific">Corvus brachyrhynchos</name>
    <name type="common">American crow</name>
    <dbReference type="NCBI Taxonomy" id="85066"/>
    <lineage>
        <taxon>Eukaryota</taxon>
        <taxon>Metazoa</taxon>
        <taxon>Chordata</taxon>
        <taxon>Craniata</taxon>
        <taxon>Vertebrata</taxon>
        <taxon>Euteleostomi</taxon>
        <taxon>Archelosauria</taxon>
        <taxon>Archosauria</taxon>
        <taxon>Dinosauria</taxon>
        <taxon>Saurischia</taxon>
        <taxon>Theropoda</taxon>
        <taxon>Coelurosauria</taxon>
        <taxon>Aves</taxon>
        <taxon>Neognathae</taxon>
        <taxon>Neoaves</taxon>
        <taxon>Telluraves</taxon>
        <taxon>Australaves</taxon>
        <taxon>Passeriformes</taxon>
        <taxon>Corvoidea</taxon>
        <taxon>Corvidae</taxon>
        <taxon>Corvus</taxon>
    </lineage>
</organism>
<name>A0A091EM51_CORBR</name>
<keyword evidence="2" id="KW-1185">Reference proteome</keyword>
<evidence type="ECO:0000313" key="1">
    <source>
        <dbReference type="EMBL" id="KFO57464.1"/>
    </source>
</evidence>
<accession>A0A091EM51</accession>
<evidence type="ECO:0000313" key="2">
    <source>
        <dbReference type="Proteomes" id="UP000052976"/>
    </source>
</evidence>
<gene>
    <name evidence="1" type="ORF">N302_03505</name>
</gene>
<reference evidence="1 2" key="1">
    <citation type="submission" date="2014-04" db="EMBL/GenBank/DDBJ databases">
        <title>Genome evolution of avian class.</title>
        <authorList>
            <person name="Zhang G."/>
            <person name="Li C."/>
        </authorList>
    </citation>
    <scope>NUCLEOTIDE SEQUENCE [LARGE SCALE GENOMIC DNA]</scope>
    <source>
        <strain evidence="1">BGI_N302</strain>
    </source>
</reference>